<reference evidence="4" key="1">
    <citation type="submission" date="2015-03" db="EMBL/GenBank/DDBJ databases">
        <authorList>
            <person name="Urmite Genomes"/>
        </authorList>
    </citation>
    <scope>NUCLEOTIDE SEQUENCE [LARGE SCALE GENOMIC DNA]</scope>
    <source>
        <strain evidence="4">Arc-Hr</strain>
    </source>
</reference>
<protein>
    <submittedName>
        <fullName evidence="3">Uncharacterized protein</fullName>
    </submittedName>
</protein>
<feature type="transmembrane region" description="Helical" evidence="2">
    <location>
        <begin position="12"/>
        <end position="34"/>
    </location>
</feature>
<proteinExistence type="predicted"/>
<evidence type="ECO:0000256" key="1">
    <source>
        <dbReference type="SAM" id="MobiDB-lite"/>
    </source>
</evidence>
<evidence type="ECO:0000313" key="4">
    <source>
        <dbReference type="Proteomes" id="UP000198902"/>
    </source>
</evidence>
<keyword evidence="4" id="KW-1185">Reference proteome</keyword>
<dbReference type="RefSeq" id="WP_004043508.1">
    <property type="nucleotide sequence ID" value="NZ_CABLRR010000002.1"/>
</dbReference>
<dbReference type="OrthoDB" id="373386at2157"/>
<keyword evidence="2" id="KW-0812">Transmembrane</keyword>
<dbReference type="Proteomes" id="UP000198902">
    <property type="component" value="Unassembled WGS sequence"/>
</dbReference>
<sequence>MKLELELSTREQYIIALSLSVGIVAGLWFGILMIPPRALDVPMRFLDDGAVSASYYPVTNTHLFVSAALPLATAYLVRNHARDDGTDDADELMPDRSDGDGDGRDSAHDLDGSSTSEFGPHPLDGGESA</sequence>
<feature type="compositionally biased region" description="Basic and acidic residues" evidence="1">
    <location>
        <begin position="93"/>
        <end position="111"/>
    </location>
</feature>
<dbReference type="EMBL" id="CSTE01000002">
    <property type="protein sequence ID" value="CQR50072.1"/>
    <property type="molecule type" value="Genomic_DNA"/>
</dbReference>
<evidence type="ECO:0000256" key="2">
    <source>
        <dbReference type="SAM" id="Phobius"/>
    </source>
</evidence>
<dbReference type="GeneID" id="8925972"/>
<evidence type="ECO:0000313" key="3">
    <source>
        <dbReference type="EMBL" id="CQR50072.1"/>
    </source>
</evidence>
<feature type="transmembrane region" description="Helical" evidence="2">
    <location>
        <begin position="54"/>
        <end position="77"/>
    </location>
</feature>
<dbReference type="AlphaFoldDB" id="A0A0D6JQ79"/>
<name>A0A0D6JQ79_9EURY</name>
<keyword evidence="2" id="KW-1133">Transmembrane helix</keyword>
<feature type="region of interest" description="Disordered" evidence="1">
    <location>
        <begin position="83"/>
        <end position="129"/>
    </location>
</feature>
<keyword evidence="2" id="KW-0472">Membrane</keyword>
<accession>A0A0D6JQ79</accession>
<gene>
    <name evidence="3" type="ORF">BN996_01549</name>
</gene>
<organism evidence="3 4">
    <name type="scientific">Haloferax massiliensis</name>
    <dbReference type="NCBI Taxonomy" id="1476858"/>
    <lineage>
        <taxon>Archaea</taxon>
        <taxon>Methanobacteriati</taxon>
        <taxon>Methanobacteriota</taxon>
        <taxon>Stenosarchaea group</taxon>
        <taxon>Halobacteria</taxon>
        <taxon>Halobacteriales</taxon>
        <taxon>Haloferacaceae</taxon>
        <taxon>Haloferax</taxon>
    </lineage>
</organism>